<name>D2QW48_PIRSD</name>
<dbReference type="KEGG" id="psl:Psta_1245"/>
<sequence>MGATGIFTSAEAGTDVLGEICLKQRESVHASHWAEPSGTLDGSLLVMAYSLQHAMDR</sequence>
<accession>D2QW48</accession>
<keyword evidence="2" id="KW-1185">Reference proteome</keyword>
<gene>
    <name evidence="1" type="ordered locus">Psta_1245</name>
</gene>
<organism evidence="1 2">
    <name type="scientific">Pirellula staleyi (strain ATCC 27377 / DSM 6068 / ICPB 4128)</name>
    <name type="common">Pirella staleyi</name>
    <dbReference type="NCBI Taxonomy" id="530564"/>
    <lineage>
        <taxon>Bacteria</taxon>
        <taxon>Pseudomonadati</taxon>
        <taxon>Planctomycetota</taxon>
        <taxon>Planctomycetia</taxon>
        <taxon>Pirellulales</taxon>
        <taxon>Pirellulaceae</taxon>
        <taxon>Pirellula</taxon>
    </lineage>
</organism>
<proteinExistence type="predicted"/>
<dbReference type="HOGENOM" id="CLU_2992750_0_0_0"/>
<dbReference type="EMBL" id="CP001848">
    <property type="protein sequence ID" value="ADB15923.1"/>
    <property type="molecule type" value="Genomic_DNA"/>
</dbReference>
<dbReference type="AlphaFoldDB" id="D2QW48"/>
<reference evidence="1 2" key="1">
    <citation type="journal article" date="2009" name="Stand. Genomic Sci.">
        <title>Complete genome sequence of Pirellula staleyi type strain (ATCC 27377).</title>
        <authorList>
            <person name="Clum A."/>
            <person name="Tindall B.J."/>
            <person name="Sikorski J."/>
            <person name="Ivanova N."/>
            <person name="Mavrommatis K."/>
            <person name="Lucas S."/>
            <person name="Glavina del Rio T."/>
            <person name="Nolan M."/>
            <person name="Chen F."/>
            <person name="Tice H."/>
            <person name="Pitluck S."/>
            <person name="Cheng J.F."/>
            <person name="Chertkov O."/>
            <person name="Brettin T."/>
            <person name="Han C."/>
            <person name="Detter J.C."/>
            <person name="Kuske C."/>
            <person name="Bruce D."/>
            <person name="Goodwin L."/>
            <person name="Ovchinikova G."/>
            <person name="Pati A."/>
            <person name="Mikhailova N."/>
            <person name="Chen A."/>
            <person name="Palaniappan K."/>
            <person name="Land M."/>
            <person name="Hauser L."/>
            <person name="Chang Y.J."/>
            <person name="Jeffries C.D."/>
            <person name="Chain P."/>
            <person name="Rohde M."/>
            <person name="Goker M."/>
            <person name="Bristow J."/>
            <person name="Eisen J.A."/>
            <person name="Markowitz V."/>
            <person name="Hugenholtz P."/>
            <person name="Kyrpides N.C."/>
            <person name="Klenk H.P."/>
            <person name="Lapidus A."/>
        </authorList>
    </citation>
    <scope>NUCLEOTIDE SEQUENCE [LARGE SCALE GENOMIC DNA]</scope>
    <source>
        <strain evidence="2">ATCC 27377 / DSM 6068 / ICPB 4128</strain>
    </source>
</reference>
<evidence type="ECO:0000313" key="1">
    <source>
        <dbReference type="EMBL" id="ADB15923.1"/>
    </source>
</evidence>
<protein>
    <submittedName>
        <fullName evidence="1">Uncharacterized protein</fullName>
    </submittedName>
</protein>
<evidence type="ECO:0000313" key="2">
    <source>
        <dbReference type="Proteomes" id="UP000001887"/>
    </source>
</evidence>
<dbReference type="STRING" id="530564.Psta_1245"/>
<dbReference type="Proteomes" id="UP000001887">
    <property type="component" value="Chromosome"/>
</dbReference>